<proteinExistence type="predicted"/>
<keyword evidence="3" id="KW-1185">Reference proteome</keyword>
<protein>
    <submittedName>
        <fullName evidence="2">Uncharacterized protein</fullName>
    </submittedName>
</protein>
<reference evidence="2 3" key="1">
    <citation type="journal article" date="2019" name="Int. J. Syst. Evol. Microbiol.">
        <title>The Global Catalogue of Microorganisms (GCM) 10K type strain sequencing project: providing services to taxonomists for standard genome sequencing and annotation.</title>
        <authorList>
            <consortium name="The Broad Institute Genomics Platform"/>
            <consortium name="The Broad Institute Genome Sequencing Center for Infectious Disease"/>
            <person name="Wu L."/>
            <person name="Ma J."/>
        </authorList>
    </citation>
    <scope>NUCLEOTIDE SEQUENCE [LARGE SCALE GENOMIC DNA]</scope>
    <source>
        <strain evidence="2 3">GX21</strain>
    </source>
</reference>
<feature type="transmembrane region" description="Helical" evidence="1">
    <location>
        <begin position="96"/>
        <end position="129"/>
    </location>
</feature>
<dbReference type="GeneID" id="96954785"/>
<dbReference type="Proteomes" id="UP001596434">
    <property type="component" value="Unassembled WGS sequence"/>
</dbReference>
<keyword evidence="1" id="KW-1133">Transmembrane helix</keyword>
<dbReference type="RefSeq" id="WP_379705136.1">
    <property type="nucleotide sequence ID" value="NZ_JBHTAT010000001.1"/>
</dbReference>
<keyword evidence="1" id="KW-0472">Membrane</keyword>
<dbReference type="EMBL" id="JBHTAT010000001">
    <property type="protein sequence ID" value="MFC7256394.1"/>
    <property type="molecule type" value="Genomic_DNA"/>
</dbReference>
<name>A0ABD6A1H1_9EURY</name>
<comment type="caution">
    <text evidence="2">The sequence shown here is derived from an EMBL/GenBank/DDBJ whole genome shotgun (WGS) entry which is preliminary data.</text>
</comment>
<organism evidence="2 3">
    <name type="scientific">Haloplanus litoreus</name>
    <dbReference type="NCBI Taxonomy" id="767515"/>
    <lineage>
        <taxon>Archaea</taxon>
        <taxon>Methanobacteriati</taxon>
        <taxon>Methanobacteriota</taxon>
        <taxon>Stenosarchaea group</taxon>
        <taxon>Halobacteria</taxon>
        <taxon>Halobacteriales</taxon>
        <taxon>Haloferacaceae</taxon>
        <taxon>Haloplanus</taxon>
    </lineage>
</organism>
<evidence type="ECO:0000313" key="2">
    <source>
        <dbReference type="EMBL" id="MFC7256394.1"/>
    </source>
</evidence>
<gene>
    <name evidence="2" type="ORF">ACFQKE_14005</name>
</gene>
<evidence type="ECO:0000313" key="3">
    <source>
        <dbReference type="Proteomes" id="UP001596434"/>
    </source>
</evidence>
<sequence>MSARSSLPSATPSTVERLVPLVDALAVLAGVAGALTLLGDRGPLPVAFERLRSLAAVSGPSLSSLAPLARPLVWAALLFALSALAAYALWSRRRPLVWALAGTAGVLAILTATAGGLAFAPLAGLLSIAAGLRSFRAGREATEQPDVTL</sequence>
<keyword evidence="1" id="KW-0812">Transmembrane</keyword>
<feature type="transmembrane region" description="Helical" evidence="1">
    <location>
        <begin position="20"/>
        <end position="38"/>
    </location>
</feature>
<dbReference type="AlphaFoldDB" id="A0ABD6A1H1"/>
<feature type="transmembrane region" description="Helical" evidence="1">
    <location>
        <begin position="72"/>
        <end position="90"/>
    </location>
</feature>
<accession>A0ABD6A1H1</accession>
<evidence type="ECO:0000256" key="1">
    <source>
        <dbReference type="SAM" id="Phobius"/>
    </source>
</evidence>